<keyword evidence="8" id="KW-0961">Cell wall biogenesis/degradation</keyword>
<dbReference type="PROSITE" id="PS00800">
    <property type="entry name" value="PECTINESTERASE_1"/>
    <property type="match status" value="1"/>
</dbReference>
<dbReference type="SUPFAM" id="SSF101148">
    <property type="entry name" value="Plant invertase/pectin methylesterase inhibitor"/>
    <property type="match status" value="1"/>
</dbReference>
<dbReference type="InterPro" id="IPR006501">
    <property type="entry name" value="Pectinesterase_inhib_dom"/>
</dbReference>
<dbReference type="SMART" id="SM00856">
    <property type="entry name" value="PMEI"/>
    <property type="match status" value="1"/>
</dbReference>
<dbReference type="Gene3D" id="2.160.20.10">
    <property type="entry name" value="Single-stranded right-handed beta-helix, Pectin lyase-like"/>
    <property type="match status" value="1"/>
</dbReference>
<evidence type="ECO:0000256" key="2">
    <source>
        <dbReference type="ARBA" id="ARBA00005184"/>
    </source>
</evidence>
<accession>A0ABU6ZAB6</accession>
<keyword evidence="5 8" id="KW-0134">Cell wall</keyword>
<comment type="subcellular location">
    <subcellularLocation>
        <location evidence="1 8">Secreted</location>
        <location evidence="1 8">Cell wall</location>
    </subcellularLocation>
</comment>
<feature type="domain" description="Pectinesterase inhibitor" evidence="9">
    <location>
        <begin position="38"/>
        <end position="163"/>
    </location>
</feature>
<comment type="caution">
    <text evidence="10">The sequence shown here is derived from an EMBL/GenBank/DDBJ whole genome shotgun (WGS) entry which is preliminary data.</text>
</comment>
<dbReference type="SUPFAM" id="SSF51126">
    <property type="entry name" value="Pectin lyase-like"/>
    <property type="match status" value="1"/>
</dbReference>
<evidence type="ECO:0000256" key="6">
    <source>
        <dbReference type="ARBA" id="ARBA00022801"/>
    </source>
</evidence>
<protein>
    <recommendedName>
        <fullName evidence="8">Pectinesterase</fullName>
        <ecNumber evidence="8">3.1.1.11</ecNumber>
    </recommendedName>
</protein>
<evidence type="ECO:0000313" key="10">
    <source>
        <dbReference type="EMBL" id="MED6218208.1"/>
    </source>
</evidence>
<comment type="pathway">
    <text evidence="2 8">Glycan metabolism; pectin degradation; 2-dehydro-3-deoxy-D-gluconate from pectin: step 1/5.</text>
</comment>
<keyword evidence="8" id="KW-0732">Signal</keyword>
<reference evidence="10 11" key="1">
    <citation type="journal article" date="2023" name="Plants (Basel)">
        <title>Bridging the Gap: Combining Genomics and Transcriptomics Approaches to Understand Stylosanthes scabra, an Orphan Legume from the Brazilian Caatinga.</title>
        <authorList>
            <person name="Ferreira-Neto J.R.C."/>
            <person name="da Silva M.D."/>
            <person name="Binneck E."/>
            <person name="de Melo N.F."/>
            <person name="da Silva R.H."/>
            <person name="de Melo A.L.T.M."/>
            <person name="Pandolfi V."/>
            <person name="Bustamante F.O."/>
            <person name="Brasileiro-Vidal A.C."/>
            <person name="Benko-Iseppon A.M."/>
        </authorList>
    </citation>
    <scope>NUCLEOTIDE SEQUENCE [LARGE SCALE GENOMIC DNA]</scope>
    <source>
        <tissue evidence="10">Leaves</tissue>
    </source>
</reference>
<dbReference type="InterPro" id="IPR000070">
    <property type="entry name" value="Pectinesterase_cat"/>
</dbReference>
<feature type="chain" id="PRO_5044989577" description="Pectinesterase" evidence="8">
    <location>
        <begin position="21"/>
        <end position="302"/>
    </location>
</feature>
<proteinExistence type="inferred from homology"/>
<sequence length="302" mass="32745">MALTFMLMLLLVNLTSMAASAPLSCNYRGAPPDCFKEPSDEFAGSVSQIIGLLKDIISILSKFRGVSAGNLHLNNAILDSVELLDLSSDELGSSVSAIQNSKGRNNSTENALLGSNLTTWLSAVLANLDTIADGFQGTTSIVARLISTGLRQVTSLVKNLLAEIDTPKNVLFDGAGEGRPFPSWVKLEERKLMEAHGVTPDVVVAADGTGNFTRVTDAVLAAPEKSEKRFVIYVKRGVYNEYVEIKKDKWNIMMIGDGIGATVITGNRNVVDGWTTFRSATFGFGFEFMAAFNWCGIYRWIN</sequence>
<dbReference type="EMBL" id="JASCZI010271950">
    <property type="protein sequence ID" value="MED6218208.1"/>
    <property type="molecule type" value="Genomic_DNA"/>
</dbReference>
<dbReference type="InterPro" id="IPR035513">
    <property type="entry name" value="Invertase/methylesterase_inhib"/>
</dbReference>
<gene>
    <name evidence="10" type="ORF">PIB30_024847</name>
</gene>
<keyword evidence="6 8" id="KW-0378">Hydrolase</keyword>
<name>A0ABU6ZAB6_9FABA</name>
<dbReference type="InterPro" id="IPR018040">
    <property type="entry name" value="Pectinesterase_Tyr_AS"/>
</dbReference>
<dbReference type="Gene3D" id="1.20.140.40">
    <property type="entry name" value="Invertase/pectin methylesterase inhibitor family protein"/>
    <property type="match status" value="1"/>
</dbReference>
<comment type="similarity">
    <text evidence="4">In the C-terminal section; belongs to the pectinesterase family.</text>
</comment>
<evidence type="ECO:0000256" key="1">
    <source>
        <dbReference type="ARBA" id="ARBA00004191"/>
    </source>
</evidence>
<evidence type="ECO:0000256" key="8">
    <source>
        <dbReference type="RuleBase" id="RU000589"/>
    </source>
</evidence>
<dbReference type="InterPro" id="IPR012334">
    <property type="entry name" value="Pectin_lyas_fold"/>
</dbReference>
<dbReference type="PANTHER" id="PTHR31707">
    <property type="entry name" value="PECTINESTERASE"/>
    <property type="match status" value="1"/>
</dbReference>
<evidence type="ECO:0000259" key="9">
    <source>
        <dbReference type="SMART" id="SM00856"/>
    </source>
</evidence>
<evidence type="ECO:0000256" key="5">
    <source>
        <dbReference type="ARBA" id="ARBA00022512"/>
    </source>
</evidence>
<comment type="catalytic activity">
    <reaction evidence="8">
        <text>[(1-&gt;4)-alpha-D-galacturonosyl methyl ester](n) + n H2O = [(1-&gt;4)-alpha-D-galacturonosyl](n) + n methanol + n H(+)</text>
        <dbReference type="Rhea" id="RHEA:22380"/>
        <dbReference type="Rhea" id="RHEA-COMP:14570"/>
        <dbReference type="Rhea" id="RHEA-COMP:14573"/>
        <dbReference type="ChEBI" id="CHEBI:15377"/>
        <dbReference type="ChEBI" id="CHEBI:15378"/>
        <dbReference type="ChEBI" id="CHEBI:17790"/>
        <dbReference type="ChEBI" id="CHEBI:140522"/>
        <dbReference type="ChEBI" id="CHEBI:140523"/>
        <dbReference type="EC" id="3.1.1.11"/>
    </reaction>
</comment>
<keyword evidence="7 8" id="KW-0063">Aspartyl esterase</keyword>
<evidence type="ECO:0000313" key="11">
    <source>
        <dbReference type="Proteomes" id="UP001341840"/>
    </source>
</evidence>
<dbReference type="Pfam" id="PF01095">
    <property type="entry name" value="Pectinesterase"/>
    <property type="match status" value="1"/>
</dbReference>
<keyword evidence="8" id="KW-0964">Secreted</keyword>
<dbReference type="Pfam" id="PF04043">
    <property type="entry name" value="PMEI"/>
    <property type="match status" value="1"/>
</dbReference>
<dbReference type="InterPro" id="IPR011050">
    <property type="entry name" value="Pectin_lyase_fold/virulence"/>
</dbReference>
<comment type="similarity">
    <text evidence="3">In the N-terminal section; belongs to the PMEI family.</text>
</comment>
<dbReference type="Proteomes" id="UP001341840">
    <property type="component" value="Unassembled WGS sequence"/>
</dbReference>
<dbReference type="EC" id="3.1.1.11" evidence="8"/>
<evidence type="ECO:0000256" key="7">
    <source>
        <dbReference type="ARBA" id="ARBA00023085"/>
    </source>
</evidence>
<evidence type="ECO:0000256" key="4">
    <source>
        <dbReference type="ARBA" id="ARBA00007786"/>
    </source>
</evidence>
<organism evidence="10 11">
    <name type="scientific">Stylosanthes scabra</name>
    <dbReference type="NCBI Taxonomy" id="79078"/>
    <lineage>
        <taxon>Eukaryota</taxon>
        <taxon>Viridiplantae</taxon>
        <taxon>Streptophyta</taxon>
        <taxon>Embryophyta</taxon>
        <taxon>Tracheophyta</taxon>
        <taxon>Spermatophyta</taxon>
        <taxon>Magnoliopsida</taxon>
        <taxon>eudicotyledons</taxon>
        <taxon>Gunneridae</taxon>
        <taxon>Pentapetalae</taxon>
        <taxon>rosids</taxon>
        <taxon>fabids</taxon>
        <taxon>Fabales</taxon>
        <taxon>Fabaceae</taxon>
        <taxon>Papilionoideae</taxon>
        <taxon>50 kb inversion clade</taxon>
        <taxon>dalbergioids sensu lato</taxon>
        <taxon>Dalbergieae</taxon>
        <taxon>Pterocarpus clade</taxon>
        <taxon>Stylosanthes</taxon>
    </lineage>
</organism>
<feature type="signal peptide" evidence="8">
    <location>
        <begin position="1"/>
        <end position="20"/>
    </location>
</feature>
<comment type="function">
    <text evidence="8">Acts in the modification of cell walls via demethylesterification of cell wall pectin.</text>
</comment>
<dbReference type="CDD" id="cd15799">
    <property type="entry name" value="PMEI-like_4"/>
    <property type="match status" value="1"/>
</dbReference>
<evidence type="ECO:0000256" key="3">
    <source>
        <dbReference type="ARBA" id="ARBA00006027"/>
    </source>
</evidence>
<keyword evidence="11" id="KW-1185">Reference proteome</keyword>